<dbReference type="Gene3D" id="3.30.70.100">
    <property type="match status" value="1"/>
</dbReference>
<comment type="caution">
    <text evidence="8">The sequence shown here is derived from an EMBL/GenBank/DDBJ whole genome shotgun (WGS) entry which is preliminary data.</text>
</comment>
<organism evidence="8 9">
    <name type="scientific">Tremella mesenterica</name>
    <name type="common">Jelly fungus</name>
    <dbReference type="NCBI Taxonomy" id="5217"/>
    <lineage>
        <taxon>Eukaryota</taxon>
        <taxon>Fungi</taxon>
        <taxon>Dikarya</taxon>
        <taxon>Basidiomycota</taxon>
        <taxon>Agaricomycotina</taxon>
        <taxon>Tremellomycetes</taxon>
        <taxon>Tremellales</taxon>
        <taxon>Tremellaceae</taxon>
        <taxon>Tremella</taxon>
    </lineage>
</organism>
<accession>A0A4Q1BL13</accession>
<dbReference type="VEuPathDB" id="FungiDB:TREMEDRAFT_62422"/>
<dbReference type="InterPro" id="IPR020456">
    <property type="entry name" value="Acylphosphatase"/>
</dbReference>
<proteinExistence type="inferred from homology"/>
<dbReference type="Pfam" id="PF00708">
    <property type="entry name" value="Acylphosphatase"/>
    <property type="match status" value="1"/>
</dbReference>
<evidence type="ECO:0000313" key="8">
    <source>
        <dbReference type="EMBL" id="RXK38360.1"/>
    </source>
</evidence>
<dbReference type="InterPro" id="IPR001792">
    <property type="entry name" value="Acylphosphatase-like_dom"/>
</dbReference>
<evidence type="ECO:0000313" key="9">
    <source>
        <dbReference type="Proteomes" id="UP000289152"/>
    </source>
</evidence>
<evidence type="ECO:0000256" key="5">
    <source>
        <dbReference type="PROSITE-ProRule" id="PRU00520"/>
    </source>
</evidence>
<dbReference type="OrthoDB" id="7961613at2759"/>
<sequence length="122" mass="13663">MVDLIEFKVSVRHSFTTRNELIVKSTGVVQGVNFRSFVQRRAKDLGLRGWCWNHPDKSVEGVVVGPSDNVRALKRYLEQGPPAAEVHKVEMIKEISGASESDIEAALDGAKGFEVRRHSFKK</sequence>
<protein>
    <recommendedName>
        <fullName evidence="2 5">acylphosphatase</fullName>
        <ecNumber evidence="2 5">3.6.1.7</ecNumber>
    </recommendedName>
</protein>
<dbReference type="PANTHER" id="PTHR10029:SF3">
    <property type="entry name" value="ACYLPHOSPHATASE-RELATED"/>
    <property type="match status" value="1"/>
</dbReference>
<gene>
    <name evidence="8" type="ORF">M231_04402</name>
</gene>
<dbReference type="EMBL" id="SDIL01000049">
    <property type="protein sequence ID" value="RXK38360.1"/>
    <property type="molecule type" value="Genomic_DNA"/>
</dbReference>
<feature type="domain" description="Acylphosphatase-like" evidence="7">
    <location>
        <begin position="18"/>
        <end position="117"/>
    </location>
</feature>
<evidence type="ECO:0000256" key="6">
    <source>
        <dbReference type="RuleBase" id="RU004168"/>
    </source>
</evidence>
<dbReference type="AlphaFoldDB" id="A0A4Q1BL13"/>
<dbReference type="InParanoid" id="A0A4Q1BL13"/>
<comment type="catalytic activity">
    <reaction evidence="4 5">
        <text>an acyl phosphate + H2O = a carboxylate + phosphate + H(+)</text>
        <dbReference type="Rhea" id="RHEA:14965"/>
        <dbReference type="ChEBI" id="CHEBI:15377"/>
        <dbReference type="ChEBI" id="CHEBI:15378"/>
        <dbReference type="ChEBI" id="CHEBI:29067"/>
        <dbReference type="ChEBI" id="CHEBI:43474"/>
        <dbReference type="ChEBI" id="CHEBI:59918"/>
        <dbReference type="EC" id="3.6.1.7"/>
    </reaction>
</comment>
<keyword evidence="3 5" id="KW-0378">Hydrolase</keyword>
<dbReference type="STRING" id="5217.A0A4Q1BL13"/>
<dbReference type="SUPFAM" id="SSF54975">
    <property type="entry name" value="Acylphosphatase/BLUF domain-like"/>
    <property type="match status" value="1"/>
</dbReference>
<name>A0A4Q1BL13_TREME</name>
<comment type="similarity">
    <text evidence="1 6">Belongs to the acylphosphatase family.</text>
</comment>
<evidence type="ECO:0000256" key="2">
    <source>
        <dbReference type="ARBA" id="ARBA00012150"/>
    </source>
</evidence>
<dbReference type="EC" id="3.6.1.7" evidence="2 5"/>
<evidence type="ECO:0000259" key="7">
    <source>
        <dbReference type="PROSITE" id="PS51160"/>
    </source>
</evidence>
<feature type="active site" evidence="5">
    <location>
        <position position="35"/>
    </location>
</feature>
<evidence type="ECO:0000256" key="4">
    <source>
        <dbReference type="ARBA" id="ARBA00047645"/>
    </source>
</evidence>
<evidence type="ECO:0000256" key="1">
    <source>
        <dbReference type="ARBA" id="ARBA00005614"/>
    </source>
</evidence>
<dbReference type="Proteomes" id="UP000289152">
    <property type="component" value="Unassembled WGS sequence"/>
</dbReference>
<dbReference type="PANTHER" id="PTHR10029">
    <property type="entry name" value="ACYLPHOSPHATASE"/>
    <property type="match status" value="1"/>
</dbReference>
<dbReference type="PROSITE" id="PS51160">
    <property type="entry name" value="ACYLPHOSPHATASE_3"/>
    <property type="match status" value="1"/>
</dbReference>
<reference evidence="8 9" key="1">
    <citation type="submission" date="2016-06" db="EMBL/GenBank/DDBJ databases">
        <title>Evolution of pathogenesis and genome organization in the Tremellales.</title>
        <authorList>
            <person name="Cuomo C."/>
            <person name="Litvintseva A."/>
            <person name="Heitman J."/>
            <person name="Chen Y."/>
            <person name="Sun S."/>
            <person name="Springer D."/>
            <person name="Dromer F."/>
            <person name="Young S."/>
            <person name="Zeng Q."/>
            <person name="Chapman S."/>
            <person name="Gujja S."/>
            <person name="Saif S."/>
            <person name="Birren B."/>
        </authorList>
    </citation>
    <scope>NUCLEOTIDE SEQUENCE [LARGE SCALE GENOMIC DNA]</scope>
    <source>
        <strain evidence="8 9">ATCC 28783</strain>
    </source>
</reference>
<feature type="active site" evidence="5">
    <location>
        <position position="53"/>
    </location>
</feature>
<dbReference type="InterPro" id="IPR036046">
    <property type="entry name" value="Acylphosphatase-like_dom_sf"/>
</dbReference>
<dbReference type="GO" id="GO:0003998">
    <property type="term" value="F:acylphosphatase activity"/>
    <property type="evidence" value="ECO:0007669"/>
    <property type="project" value="UniProtKB-EC"/>
</dbReference>
<keyword evidence="9" id="KW-1185">Reference proteome</keyword>
<evidence type="ECO:0000256" key="3">
    <source>
        <dbReference type="ARBA" id="ARBA00022801"/>
    </source>
</evidence>